<protein>
    <submittedName>
        <fullName evidence="5">ABC transporter ATP-binding protein</fullName>
    </submittedName>
</protein>
<dbReference type="PROSITE" id="PS50893">
    <property type="entry name" value="ABC_TRANSPORTER_2"/>
    <property type="match status" value="1"/>
</dbReference>
<feature type="domain" description="ABC transporter" evidence="4">
    <location>
        <begin position="13"/>
        <end position="239"/>
    </location>
</feature>
<name>A0A829R4B2_LISGR</name>
<evidence type="ECO:0000259" key="4">
    <source>
        <dbReference type="PROSITE" id="PS50893"/>
    </source>
</evidence>
<evidence type="ECO:0000313" key="6">
    <source>
        <dbReference type="Proteomes" id="UP000019251"/>
    </source>
</evidence>
<sequence>MDFQTARLGKDVFEIKHLSKAFAEQPILTDVNLIVQPGERIGITGSNGTGKSTLLNLLAGRLTPDSGELATGQTVNIGYYTQQNEDLDPDKRIITYLQEIGNQVETAGGEVLSVSAMLEKFLFPPQMHGNKISSLSGGEKRRLFLLKILMERPNVLLLDEPTNDLDTQTLTVLEDYLESYAGTVITVSHDRYFLDKVAARLLIFKGRGEITTFYGAYTDYLDTEEATEKKAAKPKKTIVEEAKPEPKQKTRLSYQEQREWDTIEADIEQLEQAIIKANQELEATGADYTKASEISAGIESMESELETKMERWEYLSMYVNEGGRR</sequence>
<dbReference type="InterPro" id="IPR017871">
    <property type="entry name" value="ABC_transporter-like_CS"/>
</dbReference>
<dbReference type="InterPro" id="IPR003593">
    <property type="entry name" value="AAA+_ATPase"/>
</dbReference>
<keyword evidence="1" id="KW-0547">Nucleotide-binding</keyword>
<dbReference type="SUPFAM" id="SSF52540">
    <property type="entry name" value="P-loop containing nucleoside triphosphate hydrolases"/>
    <property type="match status" value="1"/>
</dbReference>
<keyword evidence="3" id="KW-0175">Coiled coil</keyword>
<dbReference type="GO" id="GO:0016887">
    <property type="term" value="F:ATP hydrolysis activity"/>
    <property type="evidence" value="ECO:0007669"/>
    <property type="project" value="InterPro"/>
</dbReference>
<dbReference type="GO" id="GO:0003677">
    <property type="term" value="F:DNA binding"/>
    <property type="evidence" value="ECO:0007669"/>
    <property type="project" value="InterPro"/>
</dbReference>
<proteinExistence type="predicted"/>
<dbReference type="PROSITE" id="PS00211">
    <property type="entry name" value="ABC_TRANSPORTER_1"/>
    <property type="match status" value="1"/>
</dbReference>
<dbReference type="InterPro" id="IPR051309">
    <property type="entry name" value="ABCF_ATPase"/>
</dbReference>
<evidence type="ECO:0000256" key="3">
    <source>
        <dbReference type="SAM" id="Coils"/>
    </source>
</evidence>
<dbReference type="AlphaFoldDB" id="A0A829R4B2"/>
<dbReference type="InterPro" id="IPR037118">
    <property type="entry name" value="Val-tRNA_synth_C_sf"/>
</dbReference>
<dbReference type="InterPro" id="IPR027417">
    <property type="entry name" value="P-loop_NTPase"/>
</dbReference>
<dbReference type="PANTHER" id="PTHR42855">
    <property type="entry name" value="ABC TRANSPORTER ATP-BINDING SUBUNIT"/>
    <property type="match status" value="1"/>
</dbReference>
<keyword evidence="2 5" id="KW-0067">ATP-binding</keyword>
<dbReference type="Gene3D" id="1.10.287.380">
    <property type="entry name" value="Valyl-tRNA synthetase, C-terminal domain"/>
    <property type="match status" value="1"/>
</dbReference>
<accession>A0A829R4B2</accession>
<comment type="caution">
    <text evidence="5">The sequence shown here is derived from an EMBL/GenBank/DDBJ whole genome shotgun (WGS) entry which is preliminary data.</text>
</comment>
<dbReference type="PANTHER" id="PTHR42855:SF1">
    <property type="entry name" value="ABC TRANSPORTER DOMAIN-CONTAINING PROTEIN"/>
    <property type="match status" value="1"/>
</dbReference>
<dbReference type="SMART" id="SM00382">
    <property type="entry name" value="AAA"/>
    <property type="match status" value="1"/>
</dbReference>
<evidence type="ECO:0000256" key="1">
    <source>
        <dbReference type="ARBA" id="ARBA00022741"/>
    </source>
</evidence>
<dbReference type="Pfam" id="PF16326">
    <property type="entry name" value="ABC_tran_CTD"/>
    <property type="match status" value="1"/>
</dbReference>
<reference evidence="5 6" key="1">
    <citation type="submission" date="2012-12" db="EMBL/GenBank/DDBJ databases">
        <title>Novel taxa of Listeriaceae from agricultural environments in the United States.</title>
        <authorList>
            <person name="den Bakker H.C."/>
            <person name="Allred A."/>
            <person name="Warchocki S."/>
            <person name="Wright E.M."/>
            <person name="Burrell A."/>
            <person name="Nightingale K.K."/>
            <person name="Kephart D."/>
            <person name="Wiedmann M."/>
        </authorList>
    </citation>
    <scope>NUCLEOTIDE SEQUENCE [LARGE SCALE GENOMIC DNA]</scope>
    <source>
        <strain evidence="5 6">FSL F6-1183</strain>
    </source>
</reference>
<gene>
    <name evidence="5" type="ORF">LMUR_11252</name>
</gene>
<dbReference type="Proteomes" id="UP000019251">
    <property type="component" value="Unassembled WGS sequence"/>
</dbReference>
<dbReference type="GO" id="GO:0005524">
    <property type="term" value="F:ATP binding"/>
    <property type="evidence" value="ECO:0007669"/>
    <property type="project" value="UniProtKB-KW"/>
</dbReference>
<dbReference type="Gene3D" id="3.40.50.300">
    <property type="entry name" value="P-loop containing nucleotide triphosphate hydrolases"/>
    <property type="match status" value="1"/>
</dbReference>
<dbReference type="InterPro" id="IPR003439">
    <property type="entry name" value="ABC_transporter-like_ATP-bd"/>
</dbReference>
<organism evidence="5 6">
    <name type="scientific">Listeria grayi FSL F6-1183</name>
    <dbReference type="NCBI Taxonomy" id="1265827"/>
    <lineage>
        <taxon>Bacteria</taxon>
        <taxon>Bacillati</taxon>
        <taxon>Bacillota</taxon>
        <taxon>Bacilli</taxon>
        <taxon>Bacillales</taxon>
        <taxon>Listeriaceae</taxon>
        <taxon>Listeria</taxon>
    </lineage>
</organism>
<evidence type="ECO:0000313" key="5">
    <source>
        <dbReference type="EMBL" id="EUJ27071.1"/>
    </source>
</evidence>
<dbReference type="CDD" id="cd03221">
    <property type="entry name" value="ABCF_EF-3"/>
    <property type="match status" value="1"/>
</dbReference>
<evidence type="ECO:0000256" key="2">
    <source>
        <dbReference type="ARBA" id="ARBA00022840"/>
    </source>
</evidence>
<dbReference type="FunFam" id="3.40.50.300:FF:000309">
    <property type="entry name" value="ABC transporter ATP-binding protein"/>
    <property type="match status" value="1"/>
</dbReference>
<dbReference type="Pfam" id="PF00005">
    <property type="entry name" value="ABC_tran"/>
    <property type="match status" value="1"/>
</dbReference>
<dbReference type="EMBL" id="AODG01000013">
    <property type="protein sequence ID" value="EUJ27071.1"/>
    <property type="molecule type" value="Genomic_DNA"/>
</dbReference>
<feature type="coiled-coil region" evidence="3">
    <location>
        <begin position="260"/>
        <end position="287"/>
    </location>
</feature>
<dbReference type="InterPro" id="IPR032524">
    <property type="entry name" value="ABC_tran_C"/>
</dbReference>